<name>A0A1P8KQQ2_9BACT</name>
<dbReference type="STRING" id="1850254.LPB137_13845"/>
<evidence type="ECO:0000256" key="2">
    <source>
        <dbReference type="ARBA" id="ARBA00022977"/>
    </source>
</evidence>
<feature type="domain" description="Thiamine phosphate synthase/TenI" evidence="3">
    <location>
        <begin position="20"/>
        <end position="167"/>
    </location>
</feature>
<evidence type="ECO:0000313" key="5">
    <source>
        <dbReference type="Proteomes" id="UP000186074"/>
    </source>
</evidence>
<keyword evidence="2" id="KW-0784">Thiamine biosynthesis</keyword>
<dbReference type="AlphaFoldDB" id="A0A1P8KQQ2"/>
<dbReference type="Proteomes" id="UP000186074">
    <property type="component" value="Chromosome"/>
</dbReference>
<dbReference type="PANTHER" id="PTHR20857:SF23">
    <property type="entry name" value="THIAMINE BIOSYNTHETIC BIFUNCTIONAL ENZYME"/>
    <property type="match status" value="1"/>
</dbReference>
<dbReference type="GO" id="GO:0005737">
    <property type="term" value="C:cytoplasm"/>
    <property type="evidence" value="ECO:0007669"/>
    <property type="project" value="TreeGrafter"/>
</dbReference>
<dbReference type="RefSeq" id="WP_076089080.1">
    <property type="nucleotide sequence ID" value="NZ_CP019070.1"/>
</dbReference>
<dbReference type="OrthoDB" id="5347413at2"/>
<dbReference type="PANTHER" id="PTHR20857">
    <property type="entry name" value="THIAMINE-PHOSPHATE PYROPHOSPHORYLASE"/>
    <property type="match status" value="1"/>
</dbReference>
<evidence type="ECO:0000259" key="3">
    <source>
        <dbReference type="Pfam" id="PF02581"/>
    </source>
</evidence>
<dbReference type="GO" id="GO:0009228">
    <property type="term" value="P:thiamine biosynthetic process"/>
    <property type="evidence" value="ECO:0007669"/>
    <property type="project" value="UniProtKB-KW"/>
</dbReference>
<dbReference type="InterPro" id="IPR022998">
    <property type="entry name" value="ThiamineP_synth_TenI"/>
</dbReference>
<gene>
    <name evidence="4" type="ORF">LPB137_13845</name>
</gene>
<dbReference type="GO" id="GO:0004789">
    <property type="term" value="F:thiamine-phosphate diphosphorylase activity"/>
    <property type="evidence" value="ECO:0007669"/>
    <property type="project" value="TreeGrafter"/>
</dbReference>
<dbReference type="CDD" id="cd00564">
    <property type="entry name" value="TMP_TenI"/>
    <property type="match status" value="1"/>
</dbReference>
<dbReference type="KEGG" id="alp:LPB137_13845"/>
<dbReference type="InterPro" id="IPR036206">
    <property type="entry name" value="ThiamineP_synth_sf"/>
</dbReference>
<reference evidence="4 5" key="1">
    <citation type="submission" date="2017-01" db="EMBL/GenBank/DDBJ databases">
        <title>Genome sequencing of Arcobacter sp. LPB0137.</title>
        <authorList>
            <person name="Lee G.-W."/>
            <person name="Yi H."/>
        </authorList>
    </citation>
    <scope>NUCLEOTIDE SEQUENCE [LARGE SCALE GENOMIC DNA]</scope>
    <source>
        <strain evidence="4 5">LPB0137</strain>
    </source>
</reference>
<dbReference type="InterPro" id="IPR013785">
    <property type="entry name" value="Aldolase_TIM"/>
</dbReference>
<comment type="pathway">
    <text evidence="1">Cofactor biosynthesis; thiamine diphosphate biosynthesis.</text>
</comment>
<evidence type="ECO:0000256" key="1">
    <source>
        <dbReference type="ARBA" id="ARBA00004948"/>
    </source>
</evidence>
<organism evidence="4 5">
    <name type="scientific">Poseidonibacter parvus</name>
    <dbReference type="NCBI Taxonomy" id="1850254"/>
    <lineage>
        <taxon>Bacteria</taxon>
        <taxon>Pseudomonadati</taxon>
        <taxon>Campylobacterota</taxon>
        <taxon>Epsilonproteobacteria</taxon>
        <taxon>Campylobacterales</taxon>
        <taxon>Arcobacteraceae</taxon>
        <taxon>Poseidonibacter</taxon>
    </lineage>
</organism>
<dbReference type="SUPFAM" id="SSF51391">
    <property type="entry name" value="Thiamin phosphate synthase"/>
    <property type="match status" value="1"/>
</dbReference>
<proteinExistence type="predicted"/>
<protein>
    <recommendedName>
        <fullName evidence="3">Thiamine phosphate synthase/TenI domain-containing protein</fullName>
    </recommendedName>
</protein>
<dbReference type="Pfam" id="PF02581">
    <property type="entry name" value="TMP-TENI"/>
    <property type="match status" value="1"/>
</dbReference>
<evidence type="ECO:0000313" key="4">
    <source>
        <dbReference type="EMBL" id="APW66867.1"/>
    </source>
</evidence>
<accession>A0A1P8KQQ2</accession>
<keyword evidence="5" id="KW-1185">Reference proteome</keyword>
<sequence length="173" mass="19805">MIRYLISEPSYNYKSFKDANFVCYRNKNAVNFEEEAKAFIKKAKKEGIENIFLNTDYLLASKLKVTGVHLTSKQQNFISSAKKLGLKVIISCHNEEEIKKAIEEKVDFITYSPIFETPNKGKPKGIKNLEQIVCKYDVKIIALGGIITKEQIEKIKHTKAAGFASIRYFLDEE</sequence>
<dbReference type="EMBL" id="CP019070">
    <property type="protein sequence ID" value="APW66867.1"/>
    <property type="molecule type" value="Genomic_DNA"/>
</dbReference>
<dbReference type="Gene3D" id="3.20.20.70">
    <property type="entry name" value="Aldolase class I"/>
    <property type="match status" value="1"/>
</dbReference>